<protein>
    <submittedName>
        <fullName evidence="5">Phage tail tape measure protein, TP901 family, core region</fullName>
    </submittedName>
</protein>
<organism evidence="5 6">
    <name type="scientific">Solimicrobium silvestre</name>
    <dbReference type="NCBI Taxonomy" id="2099400"/>
    <lineage>
        <taxon>Bacteria</taxon>
        <taxon>Pseudomonadati</taxon>
        <taxon>Pseudomonadota</taxon>
        <taxon>Betaproteobacteria</taxon>
        <taxon>Burkholderiales</taxon>
        <taxon>Oxalobacteraceae</taxon>
        <taxon>Solimicrobium</taxon>
    </lineage>
</organism>
<evidence type="ECO:0000313" key="5">
    <source>
        <dbReference type="EMBL" id="PRC90983.1"/>
    </source>
</evidence>
<evidence type="ECO:0000256" key="3">
    <source>
        <dbReference type="SAM" id="Phobius"/>
    </source>
</evidence>
<evidence type="ECO:0000256" key="1">
    <source>
        <dbReference type="ARBA" id="ARBA00022612"/>
    </source>
</evidence>
<accession>A0A2S9GTE6</accession>
<keyword evidence="1" id="KW-1188">Viral release from host cell</keyword>
<dbReference type="PANTHER" id="PTHR37813:SF1">
    <property type="entry name" value="FELS-2 PROPHAGE PROTEIN"/>
    <property type="match status" value="1"/>
</dbReference>
<dbReference type="InterPro" id="IPR010090">
    <property type="entry name" value="Phage_tape_meas"/>
</dbReference>
<evidence type="ECO:0000259" key="4">
    <source>
        <dbReference type="Pfam" id="PF10145"/>
    </source>
</evidence>
<feature type="domain" description="Phage tail tape measure protein" evidence="4">
    <location>
        <begin position="245"/>
        <end position="444"/>
    </location>
</feature>
<name>A0A2S9GTE6_9BURK</name>
<dbReference type="AlphaFoldDB" id="A0A2S9GTE6"/>
<dbReference type="EMBL" id="PUGF01000031">
    <property type="protein sequence ID" value="PRC90983.1"/>
    <property type="molecule type" value="Genomic_DNA"/>
</dbReference>
<dbReference type="NCBIfam" id="TIGR01760">
    <property type="entry name" value="tape_meas_TP901"/>
    <property type="match status" value="1"/>
</dbReference>
<reference evidence="5 6" key="1">
    <citation type="submission" date="2018-02" db="EMBL/GenBank/DDBJ databases">
        <title>Solimicrobium silvestre gen. nov., sp. nov., isolated from alpine forest soil.</title>
        <authorList>
            <person name="Margesin R."/>
            <person name="Albuquerque L."/>
            <person name="Zhang D.-C."/>
            <person name="Froufe H.J.C."/>
            <person name="Severino R."/>
            <person name="Roxo I."/>
            <person name="Egas C."/>
            <person name="Da Costa M.S."/>
        </authorList>
    </citation>
    <scope>NUCLEOTIDE SEQUENCE [LARGE SCALE GENOMIC DNA]</scope>
    <source>
        <strain evidence="5 6">S20-91</strain>
    </source>
</reference>
<feature type="transmembrane region" description="Helical" evidence="3">
    <location>
        <begin position="722"/>
        <end position="746"/>
    </location>
</feature>
<keyword evidence="3" id="KW-1133">Transmembrane helix</keyword>
<feature type="transmembrane region" description="Helical" evidence="3">
    <location>
        <begin position="576"/>
        <end position="609"/>
    </location>
</feature>
<comment type="caution">
    <text evidence="5">The sequence shown here is derived from an EMBL/GenBank/DDBJ whole genome shotgun (WGS) entry which is preliminary data.</text>
</comment>
<feature type="coiled-coil region" evidence="2">
    <location>
        <begin position="68"/>
        <end position="116"/>
    </location>
</feature>
<gene>
    <name evidence="5" type="ORF">S2091_4279</name>
</gene>
<keyword evidence="3" id="KW-0812">Transmembrane</keyword>
<dbReference type="PANTHER" id="PTHR37813">
    <property type="entry name" value="FELS-2 PROPHAGE PROTEIN"/>
    <property type="match status" value="1"/>
</dbReference>
<sequence length="917" mass="97509">MADLKLQVILSALDRITAPLKAIRGAAAPTSDAIKATSDRLKDLNAQQDKISQFRELKKGLNTTSIELRAAKQRVSELGTQLTTLKSQSSPAAGAVKKLSSEYKKAQASVEKLTTTYRTNLETNKTVRNALLATGISTKKLGEAQTWLKNSIAYTNAELTSQKKKLADVATQQTRVAAMRAKYAKTKDMAGKAAMVGATSAAIGGGVLMGARQMLTPGIEFNEAMSRVQALSRVDKKSDDFKAMRQQARDLGANTSYTATEAAQGQGYLAMAGFKPADILQSMPGVLSMAKAGGSDLARAADISSDILTSFGLQADQMTRVGDVLTMTFTTANTDLEMLGDTMKYVGPIARAAGMSLEQASAMAGLLGNAGIKSSQAGTTLRSMLLRLAAPTSAAGKALKELSVSSQDLKGNVRDIPSILRDVAKATEKMGSGQRLGFLKRIFGEEPAAGMAELIDKQGADGIGRYVAIVENSKGVAAKTAQVMADNLSGDLKTLSSSWENLGITMSDAIDVPMRKVTDRITDILRVTDKWMKDNPKLAETLLMITLAVGAVLLVLGTLTIALAAIVVPMAAVSTAFGVLGITAGIALAPLLLIIAGIAVFAGLAYLVYQYWEPLKAWFTGFWEGLSDGLAPLGELFSRAFGAMGTVLEPLKPLWDWFVEKFNEAGKWLSELISPLQSTQAELDATTGSGYLFGKWIAGLILLMADVGISIITGMFKSLLTVNAFILNWSPLGIVYKAIAGILRLFGVDMPEQFSEFGSNMIASFIKGIRAQFPMLDALISKFENILPTGKLAIDSKPLSSEQVQQSQQMMDALKLKRPIAPVSNFSEVGGMANHLTQAGAGIRANLTAMPALSFDTRPPVATRPPGSSVMMQGDTNHFTINPAPGMDEAAIAKAVTKALEKQSHQKAARLRSRLAD</sequence>
<keyword evidence="6" id="KW-1185">Reference proteome</keyword>
<dbReference type="RefSeq" id="WP_105534011.1">
    <property type="nucleotide sequence ID" value="NZ_PUGF01000031.1"/>
</dbReference>
<evidence type="ECO:0000256" key="2">
    <source>
        <dbReference type="SAM" id="Coils"/>
    </source>
</evidence>
<feature type="transmembrane region" description="Helical" evidence="3">
    <location>
        <begin position="696"/>
        <end position="716"/>
    </location>
</feature>
<dbReference type="Pfam" id="PF10145">
    <property type="entry name" value="PhageMin_Tail"/>
    <property type="match status" value="1"/>
</dbReference>
<dbReference type="Proteomes" id="UP000237839">
    <property type="component" value="Unassembled WGS sequence"/>
</dbReference>
<proteinExistence type="predicted"/>
<feature type="transmembrane region" description="Helical" evidence="3">
    <location>
        <begin position="542"/>
        <end position="570"/>
    </location>
</feature>
<dbReference type="OrthoDB" id="8019720at2"/>
<evidence type="ECO:0000313" key="6">
    <source>
        <dbReference type="Proteomes" id="UP000237839"/>
    </source>
</evidence>
<keyword evidence="2" id="KW-0175">Coiled coil</keyword>
<keyword evidence="3" id="KW-0472">Membrane</keyword>